<dbReference type="GO" id="GO:0004843">
    <property type="term" value="F:cysteine-type deubiquitinase activity"/>
    <property type="evidence" value="ECO:0007669"/>
    <property type="project" value="UniProtKB-EC"/>
</dbReference>
<dbReference type="EMBL" id="CP119911">
    <property type="protein sequence ID" value="WFD19886.1"/>
    <property type="molecule type" value="Genomic_DNA"/>
</dbReference>
<evidence type="ECO:0000313" key="4">
    <source>
        <dbReference type="Proteomes" id="UP001220961"/>
    </source>
</evidence>
<feature type="compositionally biased region" description="Low complexity" evidence="1">
    <location>
        <begin position="260"/>
        <end position="281"/>
    </location>
</feature>
<feature type="region of interest" description="Disordered" evidence="1">
    <location>
        <begin position="1"/>
        <end position="31"/>
    </location>
</feature>
<gene>
    <name evidence="3" type="ORF">MCAP1_002127</name>
</gene>
<feature type="compositionally biased region" description="Basic and acidic residues" evidence="1">
    <location>
        <begin position="291"/>
        <end position="304"/>
    </location>
</feature>
<keyword evidence="4" id="KW-1185">Reference proteome</keyword>
<dbReference type="SUPFAM" id="SSF54001">
    <property type="entry name" value="Cysteine proteinases"/>
    <property type="match status" value="1"/>
</dbReference>
<dbReference type="GO" id="GO:0016579">
    <property type="term" value="P:protein deubiquitination"/>
    <property type="evidence" value="ECO:0007669"/>
    <property type="project" value="TreeGrafter"/>
</dbReference>
<evidence type="ECO:0000256" key="1">
    <source>
        <dbReference type="SAM" id="MobiDB-lite"/>
    </source>
</evidence>
<dbReference type="PANTHER" id="PTHR12419:SF7">
    <property type="entry name" value="OTU DOMAIN-CONTAINING PROTEIN 3"/>
    <property type="match status" value="1"/>
</dbReference>
<evidence type="ECO:0000313" key="3">
    <source>
        <dbReference type="EMBL" id="WFD19886.1"/>
    </source>
</evidence>
<organism evidence="3 4">
    <name type="scientific">Malassezia caprae</name>
    <dbReference type="NCBI Taxonomy" id="1381934"/>
    <lineage>
        <taxon>Eukaryota</taxon>
        <taxon>Fungi</taxon>
        <taxon>Dikarya</taxon>
        <taxon>Basidiomycota</taxon>
        <taxon>Ustilaginomycotina</taxon>
        <taxon>Malasseziomycetes</taxon>
        <taxon>Malasseziales</taxon>
        <taxon>Malasseziaceae</taxon>
        <taxon>Malassezia</taxon>
    </lineage>
</organism>
<dbReference type="EC" id="3.4.19.12" evidence="3"/>
<evidence type="ECO:0000259" key="2">
    <source>
        <dbReference type="PROSITE" id="PS50802"/>
    </source>
</evidence>
<dbReference type="AlphaFoldDB" id="A0AAF0E7S6"/>
<reference evidence="3" key="1">
    <citation type="submission" date="2023-03" db="EMBL/GenBank/DDBJ databases">
        <title>Mating type loci evolution in Malassezia.</title>
        <authorList>
            <person name="Coelho M.A."/>
        </authorList>
    </citation>
    <scope>NUCLEOTIDE SEQUENCE</scope>
    <source>
        <strain evidence="3">CBS 10434</strain>
    </source>
</reference>
<feature type="region of interest" description="Disordered" evidence="1">
    <location>
        <begin position="252"/>
        <end position="310"/>
    </location>
</feature>
<dbReference type="Pfam" id="PF02338">
    <property type="entry name" value="OTU"/>
    <property type="match status" value="1"/>
</dbReference>
<dbReference type="PROSITE" id="PS50802">
    <property type="entry name" value="OTU"/>
    <property type="match status" value="1"/>
</dbReference>
<dbReference type="InterPro" id="IPR003323">
    <property type="entry name" value="OTU_dom"/>
</dbReference>
<keyword evidence="3" id="KW-0378">Hydrolase</keyword>
<feature type="domain" description="OTU" evidence="2">
    <location>
        <begin position="43"/>
        <end position="196"/>
    </location>
</feature>
<protein>
    <submittedName>
        <fullName evidence="3">Ubiquitinyl hydrolase 1</fullName>
        <ecNumber evidence="3">3.4.19.12</ecNumber>
    </submittedName>
</protein>
<dbReference type="PANTHER" id="PTHR12419">
    <property type="entry name" value="OTU DOMAIN CONTAINING PROTEIN"/>
    <property type="match status" value="1"/>
</dbReference>
<name>A0AAF0E7S6_9BASI</name>
<dbReference type="CDD" id="cd22756">
    <property type="entry name" value="OTU_OTUD3-like"/>
    <property type="match status" value="1"/>
</dbReference>
<sequence>MARTQRRAAREAATRAKRRHAPAACDPDREDEDLAAQLRTMGLYAADTRGDGNCLFRALSDQLYGDPQYHAELRSATCDQLEKNPNLYAGFIDASSLDAYVRHMRTLGTYGGHLELSAFAHATLKPIRIVQPGLVYVVACDDNSASARAARSRRERARAKALAHAARRAPSAPLECVGPLHIAYHSWEHYSSLRRLEGPHTGHPCIPEDEDEDEEAECLVHRSVPGHSARTVRMLLRRLGDWEAVVEELLRRDAERDARTSSASSSPLSSASSLSSDSSTRPARRTRQRRPQRDRASDSPHTPELRQLTI</sequence>
<proteinExistence type="predicted"/>
<dbReference type="Proteomes" id="UP001220961">
    <property type="component" value="Chromosome 4"/>
</dbReference>
<dbReference type="InterPro" id="IPR050704">
    <property type="entry name" value="Peptidase_C85-like"/>
</dbReference>
<accession>A0AAF0E7S6</accession>
<dbReference type="InterPro" id="IPR038765">
    <property type="entry name" value="Papain-like_cys_pep_sf"/>
</dbReference>
<dbReference type="Gene3D" id="3.90.70.80">
    <property type="match status" value="1"/>
</dbReference>